<feature type="region of interest" description="Disordered" evidence="1">
    <location>
        <begin position="1"/>
        <end position="29"/>
    </location>
</feature>
<reference evidence="2" key="2">
    <citation type="journal article" date="2023" name="IMA Fungus">
        <title>Comparative genomic study of the Penicillium genus elucidates a diverse pangenome and 15 lateral gene transfer events.</title>
        <authorList>
            <person name="Petersen C."/>
            <person name="Sorensen T."/>
            <person name="Nielsen M.R."/>
            <person name="Sondergaard T.E."/>
            <person name="Sorensen J.L."/>
            <person name="Fitzpatrick D.A."/>
            <person name="Frisvad J.C."/>
            <person name="Nielsen K.L."/>
        </authorList>
    </citation>
    <scope>NUCLEOTIDE SEQUENCE</scope>
    <source>
        <strain evidence="2">IBT 16125</strain>
    </source>
</reference>
<sequence>MPNHWWIPKSVGGPASSSGSTGPPAEAPAGQVINYGERQELGGHYRRWISNPSKPNCPVQPNQLTILGLGQQFNVEIWQETPANPDLINLFQALQLIPATFPHDQSAYRSYEFNSFLMMSWRAFVGPRVLIIEEMHRSDARMPYVSEVSLAVYGSDYLLDTLRHVIITSVVNEETLSCLSTQVHSNVYWSDDWWRTWEHGTPEYDTLLGTPVGKMVASMALGGFPRGTKKISRINTVSNWDGLTAHFHFEIVPGAVEG</sequence>
<feature type="compositionally biased region" description="Low complexity" evidence="1">
    <location>
        <begin position="8"/>
        <end position="29"/>
    </location>
</feature>
<gene>
    <name evidence="2" type="ORF">N7458_009341</name>
</gene>
<organism evidence="2 3">
    <name type="scientific">Penicillium daleae</name>
    <dbReference type="NCBI Taxonomy" id="63821"/>
    <lineage>
        <taxon>Eukaryota</taxon>
        <taxon>Fungi</taxon>
        <taxon>Dikarya</taxon>
        <taxon>Ascomycota</taxon>
        <taxon>Pezizomycotina</taxon>
        <taxon>Eurotiomycetes</taxon>
        <taxon>Eurotiomycetidae</taxon>
        <taxon>Eurotiales</taxon>
        <taxon>Aspergillaceae</taxon>
        <taxon>Penicillium</taxon>
    </lineage>
</organism>
<dbReference type="RefSeq" id="XP_056761572.1">
    <property type="nucleotide sequence ID" value="XM_056912723.1"/>
</dbReference>
<accession>A0AAD6FXY6</accession>
<dbReference type="Proteomes" id="UP001213681">
    <property type="component" value="Unassembled WGS sequence"/>
</dbReference>
<dbReference type="AlphaFoldDB" id="A0AAD6FXY6"/>
<dbReference type="GeneID" id="81602966"/>
<name>A0AAD6FXY6_9EURO</name>
<evidence type="ECO:0000313" key="3">
    <source>
        <dbReference type="Proteomes" id="UP001213681"/>
    </source>
</evidence>
<evidence type="ECO:0000256" key="1">
    <source>
        <dbReference type="SAM" id="MobiDB-lite"/>
    </source>
</evidence>
<reference evidence="2" key="1">
    <citation type="submission" date="2022-12" db="EMBL/GenBank/DDBJ databases">
        <authorList>
            <person name="Petersen C."/>
        </authorList>
    </citation>
    <scope>NUCLEOTIDE SEQUENCE</scope>
    <source>
        <strain evidence="2">IBT 16125</strain>
    </source>
</reference>
<proteinExistence type="predicted"/>
<protein>
    <submittedName>
        <fullName evidence="2">Uncharacterized protein</fullName>
    </submittedName>
</protein>
<evidence type="ECO:0000313" key="2">
    <source>
        <dbReference type="EMBL" id="KAJ5438343.1"/>
    </source>
</evidence>
<comment type="caution">
    <text evidence="2">The sequence shown here is derived from an EMBL/GenBank/DDBJ whole genome shotgun (WGS) entry which is preliminary data.</text>
</comment>
<keyword evidence="3" id="KW-1185">Reference proteome</keyword>
<dbReference type="EMBL" id="JAPVEA010000008">
    <property type="protein sequence ID" value="KAJ5438343.1"/>
    <property type="molecule type" value="Genomic_DNA"/>
</dbReference>